<gene>
    <name evidence="2" type="ORF">H6G81_31460</name>
</gene>
<evidence type="ECO:0000313" key="3">
    <source>
        <dbReference type="Proteomes" id="UP000660380"/>
    </source>
</evidence>
<accession>A0ABR8H0Z3</accession>
<dbReference type="Proteomes" id="UP000660380">
    <property type="component" value="Unassembled WGS sequence"/>
</dbReference>
<feature type="compositionally biased region" description="Basic and acidic residues" evidence="1">
    <location>
        <begin position="24"/>
        <end position="34"/>
    </location>
</feature>
<keyword evidence="3" id="KW-1185">Reference proteome</keyword>
<reference evidence="2 3" key="1">
    <citation type="journal article" date="2020" name="ISME J.">
        <title>Comparative genomics reveals insights into cyanobacterial evolution and habitat adaptation.</title>
        <authorList>
            <person name="Chen M.Y."/>
            <person name="Teng W.K."/>
            <person name="Zhao L."/>
            <person name="Hu C.X."/>
            <person name="Zhou Y.K."/>
            <person name="Han B.P."/>
            <person name="Song L.R."/>
            <person name="Shu W.S."/>
        </authorList>
    </citation>
    <scope>NUCLEOTIDE SEQUENCE [LARGE SCALE GENOMIC DNA]</scope>
    <source>
        <strain evidence="2 3">FACHB-248</strain>
    </source>
</reference>
<proteinExistence type="predicted"/>
<feature type="region of interest" description="Disordered" evidence="1">
    <location>
        <begin position="1"/>
        <end position="34"/>
    </location>
</feature>
<organism evidence="2 3">
    <name type="scientific">Scytonema hofmannii FACHB-248</name>
    <dbReference type="NCBI Taxonomy" id="1842502"/>
    <lineage>
        <taxon>Bacteria</taxon>
        <taxon>Bacillati</taxon>
        <taxon>Cyanobacteriota</taxon>
        <taxon>Cyanophyceae</taxon>
        <taxon>Nostocales</taxon>
        <taxon>Scytonemataceae</taxon>
        <taxon>Scytonema</taxon>
    </lineage>
</organism>
<name>A0ABR8H0Z3_9CYAN</name>
<evidence type="ECO:0000313" key="2">
    <source>
        <dbReference type="EMBL" id="MBD2608916.1"/>
    </source>
</evidence>
<dbReference type="RefSeq" id="WP_029634553.1">
    <property type="nucleotide sequence ID" value="NZ_JACJTA010000115.1"/>
</dbReference>
<protein>
    <submittedName>
        <fullName evidence="2">Uncharacterized protein</fullName>
    </submittedName>
</protein>
<dbReference type="EMBL" id="JACJTA010000115">
    <property type="protein sequence ID" value="MBD2608916.1"/>
    <property type="molecule type" value="Genomic_DNA"/>
</dbReference>
<comment type="caution">
    <text evidence="2">The sequence shown here is derived from an EMBL/GenBank/DDBJ whole genome shotgun (WGS) entry which is preliminary data.</text>
</comment>
<feature type="compositionally biased region" description="Basic residues" evidence="1">
    <location>
        <begin position="1"/>
        <end position="10"/>
    </location>
</feature>
<evidence type="ECO:0000256" key="1">
    <source>
        <dbReference type="SAM" id="MobiDB-lite"/>
    </source>
</evidence>
<sequence>MTEKTKRKVPRGTPMFPNRPPLSPEEKAKRKTEREVFSRRCDKIFQRVYPELIAEHYNWYIYIEPDSGDYFIDPVREVARQKAKENHPTAIMMAMRLNQTGTVGRI</sequence>